<accession>A0A183PNL4</accession>
<proteinExistence type="predicted"/>
<keyword evidence="2" id="KW-1185">Reference proteome</keyword>
<dbReference type="AlphaFoldDB" id="A0A183PNL4"/>
<name>A0A183PNL4_9TREM</name>
<evidence type="ECO:0000313" key="1">
    <source>
        <dbReference type="EMBL" id="VDP69974.1"/>
    </source>
</evidence>
<dbReference type="Proteomes" id="UP000269396">
    <property type="component" value="Unassembled WGS sequence"/>
</dbReference>
<gene>
    <name evidence="1" type="ORF">SMTD_LOCUS15949</name>
</gene>
<evidence type="ECO:0000313" key="2">
    <source>
        <dbReference type="Proteomes" id="UP000269396"/>
    </source>
</evidence>
<sequence>MEALDDDETSGVVDSRIRDDGENEVSIQFNPICFFLNLSHWLSKL</sequence>
<reference evidence="1 2" key="1">
    <citation type="submission" date="2018-11" db="EMBL/GenBank/DDBJ databases">
        <authorList>
            <consortium name="Pathogen Informatics"/>
        </authorList>
    </citation>
    <scope>NUCLEOTIDE SEQUENCE [LARGE SCALE GENOMIC DNA]</scope>
    <source>
        <strain>Denwood</strain>
        <strain evidence="2">Zambia</strain>
    </source>
</reference>
<protein>
    <submittedName>
        <fullName evidence="1">Uncharacterized protein</fullName>
    </submittedName>
</protein>
<dbReference type="EMBL" id="UZAL01036524">
    <property type="protein sequence ID" value="VDP69974.1"/>
    <property type="molecule type" value="Genomic_DNA"/>
</dbReference>
<organism evidence="1 2">
    <name type="scientific">Schistosoma mattheei</name>
    <dbReference type="NCBI Taxonomy" id="31246"/>
    <lineage>
        <taxon>Eukaryota</taxon>
        <taxon>Metazoa</taxon>
        <taxon>Spiralia</taxon>
        <taxon>Lophotrochozoa</taxon>
        <taxon>Platyhelminthes</taxon>
        <taxon>Trematoda</taxon>
        <taxon>Digenea</taxon>
        <taxon>Strigeidida</taxon>
        <taxon>Schistosomatoidea</taxon>
        <taxon>Schistosomatidae</taxon>
        <taxon>Schistosoma</taxon>
    </lineage>
</organism>